<dbReference type="EMBL" id="LAZR01001026">
    <property type="protein sequence ID" value="KKN52263.1"/>
    <property type="molecule type" value="Genomic_DNA"/>
</dbReference>
<name>A0A0F9UF86_9ZZZZ</name>
<dbReference type="Pfam" id="PF00881">
    <property type="entry name" value="Nitroreductase"/>
    <property type="match status" value="1"/>
</dbReference>
<dbReference type="Gene3D" id="3.40.109.10">
    <property type="entry name" value="NADH Oxidase"/>
    <property type="match status" value="1"/>
</dbReference>
<dbReference type="PANTHER" id="PTHR43745">
    <property type="entry name" value="NITROREDUCTASE MJ1384-RELATED"/>
    <property type="match status" value="1"/>
</dbReference>
<organism evidence="2">
    <name type="scientific">marine sediment metagenome</name>
    <dbReference type="NCBI Taxonomy" id="412755"/>
    <lineage>
        <taxon>unclassified sequences</taxon>
        <taxon>metagenomes</taxon>
        <taxon>ecological metagenomes</taxon>
    </lineage>
</organism>
<dbReference type="AlphaFoldDB" id="A0A0F9UF86"/>
<gene>
    <name evidence="2" type="ORF">LCGC14_0614260</name>
</gene>
<sequence>MNIQLPKPNFIGEKSLEQCIYERKSVRRYKNRIIGIEKISQILWAAQGKKGEKRTVPSAGATYPLEIYVIIKDKGLFLYKFKNHILELVNEKNLNTKLCQAAWDQGFIKEAYLNVLICAEFVRTTLRYKERGMRYIFIEVGHCAQNIHLEVVALGLVSVPVGAFNDEKVKHDLNLPKNIEPLYIIPIGYP</sequence>
<reference evidence="2" key="1">
    <citation type="journal article" date="2015" name="Nature">
        <title>Complex archaea that bridge the gap between prokaryotes and eukaryotes.</title>
        <authorList>
            <person name="Spang A."/>
            <person name="Saw J.H."/>
            <person name="Jorgensen S.L."/>
            <person name="Zaremba-Niedzwiedzka K."/>
            <person name="Martijn J."/>
            <person name="Lind A.E."/>
            <person name="van Eijk R."/>
            <person name="Schleper C."/>
            <person name="Guy L."/>
            <person name="Ettema T.J."/>
        </authorList>
    </citation>
    <scope>NUCLEOTIDE SEQUENCE</scope>
</reference>
<dbReference type="CDD" id="cd02142">
    <property type="entry name" value="McbC_SagB-like_oxidoreductase"/>
    <property type="match status" value="1"/>
</dbReference>
<dbReference type="PANTHER" id="PTHR43745:SF2">
    <property type="entry name" value="NITROREDUCTASE MJ1384-RELATED"/>
    <property type="match status" value="1"/>
</dbReference>
<dbReference type="GO" id="GO:0016491">
    <property type="term" value="F:oxidoreductase activity"/>
    <property type="evidence" value="ECO:0007669"/>
    <property type="project" value="InterPro"/>
</dbReference>
<dbReference type="InterPro" id="IPR052544">
    <property type="entry name" value="Bacteriocin_Proc_Enz"/>
</dbReference>
<comment type="caution">
    <text evidence="2">The sequence shown here is derived from an EMBL/GenBank/DDBJ whole genome shotgun (WGS) entry which is preliminary data.</text>
</comment>
<evidence type="ECO:0000313" key="2">
    <source>
        <dbReference type="EMBL" id="KKN52263.1"/>
    </source>
</evidence>
<dbReference type="NCBIfam" id="TIGR03605">
    <property type="entry name" value="antibiot_sagB"/>
    <property type="match status" value="1"/>
</dbReference>
<dbReference type="SUPFAM" id="SSF55469">
    <property type="entry name" value="FMN-dependent nitroreductase-like"/>
    <property type="match status" value="1"/>
</dbReference>
<protein>
    <recommendedName>
        <fullName evidence="1">Nitroreductase domain-containing protein</fullName>
    </recommendedName>
</protein>
<dbReference type="InterPro" id="IPR020051">
    <property type="entry name" value="SagB-type_dehydrogenase"/>
</dbReference>
<dbReference type="InterPro" id="IPR029479">
    <property type="entry name" value="Nitroreductase"/>
</dbReference>
<accession>A0A0F9UF86</accession>
<dbReference type="InterPro" id="IPR000415">
    <property type="entry name" value="Nitroreductase-like"/>
</dbReference>
<feature type="domain" description="Nitroreductase" evidence="1">
    <location>
        <begin position="20"/>
        <end position="189"/>
    </location>
</feature>
<proteinExistence type="predicted"/>
<evidence type="ECO:0000259" key="1">
    <source>
        <dbReference type="Pfam" id="PF00881"/>
    </source>
</evidence>